<dbReference type="Proteomes" id="UP000218334">
    <property type="component" value="Unassembled WGS sequence"/>
</dbReference>
<keyword evidence="2" id="KW-1185">Reference proteome</keyword>
<dbReference type="EMBL" id="KZ293421">
    <property type="protein sequence ID" value="PBK72764.1"/>
    <property type="molecule type" value="Genomic_DNA"/>
</dbReference>
<gene>
    <name evidence="1" type="ORF">ARMSODRAFT_698430</name>
</gene>
<name>A0A2H3BUW3_9AGAR</name>
<organism evidence="1 2">
    <name type="scientific">Armillaria solidipes</name>
    <dbReference type="NCBI Taxonomy" id="1076256"/>
    <lineage>
        <taxon>Eukaryota</taxon>
        <taxon>Fungi</taxon>
        <taxon>Dikarya</taxon>
        <taxon>Basidiomycota</taxon>
        <taxon>Agaricomycotina</taxon>
        <taxon>Agaricomycetes</taxon>
        <taxon>Agaricomycetidae</taxon>
        <taxon>Agaricales</taxon>
        <taxon>Marasmiineae</taxon>
        <taxon>Physalacriaceae</taxon>
        <taxon>Armillaria</taxon>
    </lineage>
</organism>
<evidence type="ECO:0000313" key="2">
    <source>
        <dbReference type="Proteomes" id="UP000218334"/>
    </source>
</evidence>
<proteinExistence type="predicted"/>
<protein>
    <submittedName>
        <fullName evidence="1">Uncharacterized protein</fullName>
    </submittedName>
</protein>
<accession>A0A2H3BUW3</accession>
<evidence type="ECO:0000313" key="1">
    <source>
        <dbReference type="EMBL" id="PBK72764.1"/>
    </source>
</evidence>
<reference evidence="2" key="1">
    <citation type="journal article" date="2017" name="Nat. Ecol. Evol.">
        <title>Genome expansion and lineage-specific genetic innovations in the forest pathogenic fungi Armillaria.</title>
        <authorList>
            <person name="Sipos G."/>
            <person name="Prasanna A.N."/>
            <person name="Walter M.C."/>
            <person name="O'Connor E."/>
            <person name="Balint B."/>
            <person name="Krizsan K."/>
            <person name="Kiss B."/>
            <person name="Hess J."/>
            <person name="Varga T."/>
            <person name="Slot J."/>
            <person name="Riley R."/>
            <person name="Boka B."/>
            <person name="Rigling D."/>
            <person name="Barry K."/>
            <person name="Lee J."/>
            <person name="Mihaltcheva S."/>
            <person name="LaButti K."/>
            <person name="Lipzen A."/>
            <person name="Waldron R."/>
            <person name="Moloney N.M."/>
            <person name="Sperisen C."/>
            <person name="Kredics L."/>
            <person name="Vagvoelgyi C."/>
            <person name="Patrignani A."/>
            <person name="Fitzpatrick D."/>
            <person name="Nagy I."/>
            <person name="Doyle S."/>
            <person name="Anderson J.B."/>
            <person name="Grigoriev I.V."/>
            <person name="Gueldener U."/>
            <person name="Muensterkoetter M."/>
            <person name="Nagy L.G."/>
        </authorList>
    </citation>
    <scope>NUCLEOTIDE SEQUENCE [LARGE SCALE GENOMIC DNA]</scope>
    <source>
        <strain evidence="2">28-4</strain>
    </source>
</reference>
<dbReference type="AlphaFoldDB" id="A0A2H3BUW3"/>
<sequence length="159" mass="17470">MRKFSDTILCLMQCLQSQTTDCHRRSVIRPTIQLISHVLLSTSAGSQSASFIADLSGHGFVPVSSNSKFSLALRPIIFTLRHPHLISLAIGRFATPTSANPSEKLNTEYGPDFRRRGLLPDVGSNSGLGALRFRRWHTAYWIGGIVVAGVLNFRGGEDF</sequence>